<proteinExistence type="predicted"/>
<dbReference type="CDD" id="cd00130">
    <property type="entry name" value="PAS"/>
    <property type="match status" value="1"/>
</dbReference>
<dbReference type="SUPFAM" id="SSF55785">
    <property type="entry name" value="PYP-like sensor domain (PAS domain)"/>
    <property type="match status" value="1"/>
</dbReference>
<dbReference type="PANTHER" id="PTHR23043:SF17">
    <property type="entry name" value="PROTEIN SIMILAR"/>
    <property type="match status" value="1"/>
</dbReference>
<dbReference type="PANTHER" id="PTHR23043">
    <property type="entry name" value="HYPOXIA-INDUCIBLE FACTOR 1 ALPHA"/>
    <property type="match status" value="1"/>
</dbReference>
<gene>
    <name evidence="7" type="ORF">OESDEN_00887</name>
</gene>
<evidence type="ECO:0000256" key="4">
    <source>
        <dbReference type="ARBA" id="ARBA00023163"/>
    </source>
</evidence>
<dbReference type="Pfam" id="PF00989">
    <property type="entry name" value="PAS"/>
    <property type="match status" value="1"/>
</dbReference>
<dbReference type="OrthoDB" id="6021714at2759"/>
<evidence type="ECO:0000313" key="8">
    <source>
        <dbReference type="Proteomes" id="UP000053660"/>
    </source>
</evidence>
<dbReference type="InterPro" id="IPR000014">
    <property type="entry name" value="PAS"/>
</dbReference>
<keyword evidence="2" id="KW-0677">Repeat</keyword>
<protein>
    <recommendedName>
        <fullName evidence="6">PAS domain-containing protein</fullName>
    </recommendedName>
</protein>
<dbReference type="AlphaFoldDB" id="A0A0B1TPE8"/>
<evidence type="ECO:0000256" key="3">
    <source>
        <dbReference type="ARBA" id="ARBA00023015"/>
    </source>
</evidence>
<name>A0A0B1TPE8_OESDE</name>
<comment type="subcellular location">
    <subcellularLocation>
        <location evidence="1">Nucleus</location>
    </subcellularLocation>
</comment>
<evidence type="ECO:0000259" key="6">
    <source>
        <dbReference type="PROSITE" id="PS50112"/>
    </source>
</evidence>
<dbReference type="GO" id="GO:0005634">
    <property type="term" value="C:nucleus"/>
    <property type="evidence" value="ECO:0007669"/>
    <property type="project" value="UniProtKB-SubCell"/>
</dbReference>
<dbReference type="Gene3D" id="3.30.450.20">
    <property type="entry name" value="PAS domain"/>
    <property type="match status" value="1"/>
</dbReference>
<dbReference type="Proteomes" id="UP000053660">
    <property type="component" value="Unassembled WGS sequence"/>
</dbReference>
<keyword evidence="3" id="KW-0805">Transcription regulation</keyword>
<dbReference type="SMART" id="SM00091">
    <property type="entry name" value="PAS"/>
    <property type="match status" value="1"/>
</dbReference>
<keyword evidence="4" id="KW-0804">Transcription</keyword>
<dbReference type="InterPro" id="IPR013767">
    <property type="entry name" value="PAS_fold"/>
</dbReference>
<dbReference type="GO" id="GO:0000981">
    <property type="term" value="F:DNA-binding transcription factor activity, RNA polymerase II-specific"/>
    <property type="evidence" value="ECO:0007669"/>
    <property type="project" value="TreeGrafter"/>
</dbReference>
<accession>A0A0B1TPE8</accession>
<evidence type="ECO:0000256" key="1">
    <source>
        <dbReference type="ARBA" id="ARBA00004123"/>
    </source>
</evidence>
<evidence type="ECO:0000256" key="5">
    <source>
        <dbReference type="ARBA" id="ARBA00023242"/>
    </source>
</evidence>
<dbReference type="PROSITE" id="PS50112">
    <property type="entry name" value="PAS"/>
    <property type="match status" value="1"/>
</dbReference>
<dbReference type="InterPro" id="IPR035965">
    <property type="entry name" value="PAS-like_dom_sf"/>
</dbReference>
<evidence type="ECO:0000313" key="7">
    <source>
        <dbReference type="EMBL" id="KHJ99119.1"/>
    </source>
</evidence>
<keyword evidence="8" id="KW-1185">Reference proteome</keyword>
<keyword evidence="5" id="KW-0539">Nucleus</keyword>
<reference evidence="7 8" key="1">
    <citation type="submission" date="2014-03" db="EMBL/GenBank/DDBJ databases">
        <title>Draft genome of the hookworm Oesophagostomum dentatum.</title>
        <authorList>
            <person name="Mitreva M."/>
        </authorList>
    </citation>
    <scope>NUCLEOTIDE SEQUENCE [LARGE SCALE GENOMIC DNA]</scope>
    <source>
        <strain evidence="7 8">OD-Hann</strain>
    </source>
</reference>
<dbReference type="EMBL" id="KN549243">
    <property type="protein sequence ID" value="KHJ99119.1"/>
    <property type="molecule type" value="Genomic_DNA"/>
</dbReference>
<evidence type="ECO:0000256" key="2">
    <source>
        <dbReference type="ARBA" id="ARBA00022737"/>
    </source>
</evidence>
<dbReference type="GO" id="GO:0000977">
    <property type="term" value="F:RNA polymerase II transcription regulatory region sequence-specific DNA binding"/>
    <property type="evidence" value="ECO:0007669"/>
    <property type="project" value="TreeGrafter"/>
</dbReference>
<sequence length="134" mass="15375">MTDQKQIIFREIDTLKQALPVSGAILEQQDRTSVLRVAAIYLSMRNYFTRQVLFSRDTIETTSLILQALDGFCFILDDRFRILYITESVSTHLGFSQVQMVGCCMSEFVHPEDFSVLNHVMSINIGVPQTYTQK</sequence>
<organism evidence="7 8">
    <name type="scientific">Oesophagostomum dentatum</name>
    <name type="common">Nodular worm</name>
    <dbReference type="NCBI Taxonomy" id="61180"/>
    <lineage>
        <taxon>Eukaryota</taxon>
        <taxon>Metazoa</taxon>
        <taxon>Ecdysozoa</taxon>
        <taxon>Nematoda</taxon>
        <taxon>Chromadorea</taxon>
        <taxon>Rhabditida</taxon>
        <taxon>Rhabditina</taxon>
        <taxon>Rhabditomorpha</taxon>
        <taxon>Strongyloidea</taxon>
        <taxon>Strongylidae</taxon>
        <taxon>Oesophagostomum</taxon>
    </lineage>
</organism>
<feature type="domain" description="PAS" evidence="6">
    <location>
        <begin position="58"/>
        <end position="113"/>
    </location>
</feature>
<dbReference type="GO" id="GO:0010557">
    <property type="term" value="P:positive regulation of macromolecule biosynthetic process"/>
    <property type="evidence" value="ECO:0007669"/>
    <property type="project" value="UniProtKB-ARBA"/>
</dbReference>